<dbReference type="GO" id="GO:0006446">
    <property type="term" value="P:regulation of translational initiation"/>
    <property type="evidence" value="ECO:0007669"/>
    <property type="project" value="TreeGrafter"/>
</dbReference>
<sequence length="284" mass="31060">MSQKRGRSVSPASPPLVFKSSPIEDRSSTFLAFYSPTLAAKELQAHTEFKSASHRIAAWRKPSSQRSLNVQRLLDTGHDDDGEKYGGKAVEKVLMETDVEGAVVVARWYGGVMLGPMRFDHIKNAARDAIMQWAQDRERSAKKAKVREDEAEKERLIQTLPERDQSITVLRDLLAGKSQQPSSAPSGERTPAKRTDYSTLPLATLEKLERVRDATIGWILKQLEKAENTQVEEPGAKNAAIPKAPGAPKSSAHVGAPPAKEEISKIADLGSQGTEVAPPKHAVI</sequence>
<feature type="region of interest" description="Disordered" evidence="2">
    <location>
        <begin position="174"/>
        <end position="198"/>
    </location>
</feature>
<dbReference type="AlphaFoldDB" id="A0A8H6FBB0"/>
<protein>
    <recommendedName>
        <fullName evidence="3">Impact N-terminal domain-containing protein</fullName>
    </recommendedName>
</protein>
<feature type="region of interest" description="Disordered" evidence="2">
    <location>
        <begin position="1"/>
        <end position="21"/>
    </location>
</feature>
<comment type="similarity">
    <text evidence="1">Belongs to the IMPACT family.</text>
</comment>
<dbReference type="Gene3D" id="3.30.230.30">
    <property type="entry name" value="Impact, N-terminal domain"/>
    <property type="match status" value="1"/>
</dbReference>
<dbReference type="EMBL" id="JACCJB010000013">
    <property type="protein sequence ID" value="KAF6221598.1"/>
    <property type="molecule type" value="Genomic_DNA"/>
</dbReference>
<evidence type="ECO:0000256" key="1">
    <source>
        <dbReference type="ARBA" id="ARBA00007665"/>
    </source>
</evidence>
<evidence type="ECO:0000313" key="4">
    <source>
        <dbReference type="EMBL" id="KAF6221598.1"/>
    </source>
</evidence>
<dbReference type="GeneID" id="59329980"/>
<dbReference type="InterPro" id="IPR036956">
    <property type="entry name" value="Impact_N_sf"/>
</dbReference>
<evidence type="ECO:0000259" key="3">
    <source>
        <dbReference type="Pfam" id="PF01205"/>
    </source>
</evidence>
<feature type="domain" description="Impact N-terminal" evidence="3">
    <location>
        <begin position="26"/>
        <end position="130"/>
    </location>
</feature>
<name>A0A8H6FBB0_9LECA</name>
<dbReference type="InterPro" id="IPR023582">
    <property type="entry name" value="Impact"/>
</dbReference>
<dbReference type="PANTHER" id="PTHR16301">
    <property type="entry name" value="IMPACT-RELATED"/>
    <property type="match status" value="1"/>
</dbReference>
<keyword evidence="5" id="KW-1185">Reference proteome</keyword>
<dbReference type="InterPro" id="IPR001498">
    <property type="entry name" value="Impact_N"/>
</dbReference>
<feature type="region of interest" description="Disordered" evidence="2">
    <location>
        <begin position="230"/>
        <end position="259"/>
    </location>
</feature>
<gene>
    <name evidence="4" type="ORF">HO133_001564</name>
</gene>
<dbReference type="PANTHER" id="PTHR16301:SF26">
    <property type="entry name" value="IMPACT FAMILY MEMBER C14C8.09C"/>
    <property type="match status" value="1"/>
</dbReference>
<evidence type="ECO:0000313" key="5">
    <source>
        <dbReference type="Proteomes" id="UP000593566"/>
    </source>
</evidence>
<dbReference type="RefSeq" id="XP_037151033.1">
    <property type="nucleotide sequence ID" value="XM_037292494.1"/>
</dbReference>
<dbReference type="Pfam" id="PF01205">
    <property type="entry name" value="Impact_N"/>
    <property type="match status" value="1"/>
</dbReference>
<proteinExistence type="inferred from homology"/>
<dbReference type="Proteomes" id="UP000593566">
    <property type="component" value="Unassembled WGS sequence"/>
</dbReference>
<dbReference type="GO" id="GO:0005737">
    <property type="term" value="C:cytoplasm"/>
    <property type="evidence" value="ECO:0007669"/>
    <property type="project" value="TreeGrafter"/>
</dbReference>
<evidence type="ECO:0000256" key="2">
    <source>
        <dbReference type="SAM" id="MobiDB-lite"/>
    </source>
</evidence>
<dbReference type="GO" id="GO:0140469">
    <property type="term" value="P:GCN2-mediated signaling"/>
    <property type="evidence" value="ECO:0007669"/>
    <property type="project" value="TreeGrafter"/>
</dbReference>
<dbReference type="SUPFAM" id="SSF54211">
    <property type="entry name" value="Ribosomal protein S5 domain 2-like"/>
    <property type="match status" value="1"/>
</dbReference>
<dbReference type="InterPro" id="IPR020568">
    <property type="entry name" value="Ribosomal_Su5_D2-typ_SF"/>
</dbReference>
<comment type="caution">
    <text evidence="4">The sequence shown here is derived from an EMBL/GenBank/DDBJ whole genome shotgun (WGS) entry which is preliminary data.</text>
</comment>
<accession>A0A8H6FBB0</accession>
<organism evidence="4 5">
    <name type="scientific">Letharia lupina</name>
    <dbReference type="NCBI Taxonomy" id="560253"/>
    <lineage>
        <taxon>Eukaryota</taxon>
        <taxon>Fungi</taxon>
        <taxon>Dikarya</taxon>
        <taxon>Ascomycota</taxon>
        <taxon>Pezizomycotina</taxon>
        <taxon>Lecanoromycetes</taxon>
        <taxon>OSLEUM clade</taxon>
        <taxon>Lecanoromycetidae</taxon>
        <taxon>Lecanorales</taxon>
        <taxon>Lecanorineae</taxon>
        <taxon>Parmeliaceae</taxon>
        <taxon>Letharia</taxon>
    </lineage>
</organism>
<reference evidence="4 5" key="1">
    <citation type="journal article" date="2020" name="Genomics">
        <title>Complete, high-quality genomes from long-read metagenomic sequencing of two wolf lichen thalli reveals enigmatic genome architecture.</title>
        <authorList>
            <person name="McKenzie S.K."/>
            <person name="Walston R.F."/>
            <person name="Allen J.L."/>
        </authorList>
    </citation>
    <scope>NUCLEOTIDE SEQUENCE [LARGE SCALE GENOMIC DNA]</scope>
    <source>
        <strain evidence="4">WasteWater1</strain>
    </source>
</reference>